<dbReference type="GO" id="GO:0003824">
    <property type="term" value="F:catalytic activity"/>
    <property type="evidence" value="ECO:0007669"/>
    <property type="project" value="InterPro"/>
</dbReference>
<dbReference type="InterPro" id="IPR011037">
    <property type="entry name" value="Pyrv_Knase-like_insert_dom_sf"/>
</dbReference>
<dbReference type="GO" id="GO:0030170">
    <property type="term" value="F:pyridoxal phosphate binding"/>
    <property type="evidence" value="ECO:0007669"/>
    <property type="project" value="InterPro"/>
</dbReference>
<evidence type="ECO:0000313" key="3">
    <source>
        <dbReference type="Proteomes" id="UP000256304"/>
    </source>
</evidence>
<dbReference type="Pfam" id="PF03475">
    <property type="entry name" value="YiiM_3-alpha"/>
    <property type="match status" value="1"/>
</dbReference>
<dbReference type="InterPro" id="IPR005163">
    <property type="entry name" value="Tri_helical_YiiM-like"/>
</dbReference>
<comment type="caution">
    <text evidence="2">The sequence shown here is derived from an EMBL/GenBank/DDBJ whole genome shotgun (WGS) entry which is preliminary data.</text>
</comment>
<dbReference type="PANTHER" id="PTHR30212">
    <property type="entry name" value="PROTEIN YIIM"/>
    <property type="match status" value="1"/>
</dbReference>
<dbReference type="AlphaFoldDB" id="A0A3D9RRH2"/>
<dbReference type="PROSITE" id="PS51340">
    <property type="entry name" value="MOSC"/>
    <property type="match status" value="1"/>
</dbReference>
<dbReference type="SUPFAM" id="SSF50800">
    <property type="entry name" value="PK beta-barrel domain-like"/>
    <property type="match status" value="1"/>
</dbReference>
<gene>
    <name evidence="2" type="ORF">A8990_12247</name>
</gene>
<dbReference type="PANTHER" id="PTHR30212:SF4">
    <property type="entry name" value="MOSC DOMAIN-CONTAINING PROTEIN"/>
    <property type="match status" value="1"/>
</dbReference>
<dbReference type="EMBL" id="QTTN01000022">
    <property type="protein sequence ID" value="REE80094.1"/>
    <property type="molecule type" value="Genomic_DNA"/>
</dbReference>
<dbReference type="Pfam" id="PF03473">
    <property type="entry name" value="MOSC"/>
    <property type="match status" value="1"/>
</dbReference>
<dbReference type="InterPro" id="IPR005302">
    <property type="entry name" value="MoCF_Sase_C"/>
</dbReference>
<dbReference type="Gene3D" id="2.40.33.20">
    <property type="entry name" value="PK beta-barrel domain-like"/>
    <property type="match status" value="1"/>
</dbReference>
<name>A0A3D9RRH2_9BACL</name>
<organism evidence="2 3">
    <name type="scientific">Paenibacillus taihuensis</name>
    <dbReference type="NCBI Taxonomy" id="1156355"/>
    <lineage>
        <taxon>Bacteria</taxon>
        <taxon>Bacillati</taxon>
        <taxon>Bacillota</taxon>
        <taxon>Bacilli</taxon>
        <taxon>Bacillales</taxon>
        <taxon>Paenibacillaceae</taxon>
        <taxon>Paenibacillus</taxon>
    </lineage>
</organism>
<feature type="domain" description="MOSC" evidence="1">
    <location>
        <begin position="30"/>
        <end position="166"/>
    </location>
</feature>
<dbReference type="GO" id="GO:0030151">
    <property type="term" value="F:molybdenum ion binding"/>
    <property type="evidence" value="ECO:0007669"/>
    <property type="project" value="InterPro"/>
</dbReference>
<proteinExistence type="predicted"/>
<accession>A0A3D9RRH2</accession>
<dbReference type="Proteomes" id="UP000256304">
    <property type="component" value="Unassembled WGS sequence"/>
</dbReference>
<dbReference type="InterPro" id="IPR052353">
    <property type="entry name" value="Benzoxazolinone_Detox_Enz"/>
</dbReference>
<protein>
    <submittedName>
        <fullName evidence="2">MOSC domain-containing protein YiiM</fullName>
    </submittedName>
</protein>
<evidence type="ECO:0000259" key="1">
    <source>
        <dbReference type="PROSITE" id="PS51340"/>
    </source>
</evidence>
<reference evidence="2 3" key="1">
    <citation type="submission" date="2018-08" db="EMBL/GenBank/DDBJ databases">
        <title>Genomic Encyclopedia of Type Strains, Phase III (KMG-III): the genomes of soil and plant-associated and newly described type strains.</title>
        <authorList>
            <person name="Whitman W."/>
        </authorList>
    </citation>
    <scope>NUCLEOTIDE SEQUENCE [LARGE SCALE GENOMIC DNA]</scope>
    <source>
        <strain evidence="2 3">CGMCC 1.10966</strain>
    </source>
</reference>
<keyword evidence="3" id="KW-1185">Reference proteome</keyword>
<evidence type="ECO:0000313" key="2">
    <source>
        <dbReference type="EMBL" id="REE80094.1"/>
    </source>
</evidence>
<sequence>MELGTVLSINVGKLQKMQHGSKEIITGINKAAVRKFPIALARLGLEGDAQGDLVFHGGEDKAVCVYSAEHFPFWSERWQRPVEAGAFGENFTVSQLTEGDLCIGDILRVGEAIVQVSQPRQPCYKLGMKHGLPQLAVEVQETGYTGFYLRVLKEGSVQEGDKLLLQERHPAGITVTEANRVMHKDKKDLAGIRSLLAVPELAVSWQQQLSKRQGALRTDG</sequence>